<comment type="caution">
    <text evidence="2">The sequence shown here is derived from an EMBL/GenBank/DDBJ whole genome shotgun (WGS) entry which is preliminary data.</text>
</comment>
<evidence type="ECO:0000259" key="1">
    <source>
        <dbReference type="Pfam" id="PF00643"/>
    </source>
</evidence>
<organism evidence="2 3">
    <name type="scientific">Liquidambar formosana</name>
    <name type="common">Formosan gum</name>
    <dbReference type="NCBI Taxonomy" id="63359"/>
    <lineage>
        <taxon>Eukaryota</taxon>
        <taxon>Viridiplantae</taxon>
        <taxon>Streptophyta</taxon>
        <taxon>Embryophyta</taxon>
        <taxon>Tracheophyta</taxon>
        <taxon>Spermatophyta</taxon>
        <taxon>Magnoliopsida</taxon>
        <taxon>eudicotyledons</taxon>
        <taxon>Gunneridae</taxon>
        <taxon>Pentapetalae</taxon>
        <taxon>Saxifragales</taxon>
        <taxon>Altingiaceae</taxon>
        <taxon>Liquidambar</taxon>
    </lineage>
</organism>
<evidence type="ECO:0000313" key="2">
    <source>
        <dbReference type="EMBL" id="KAK9285697.1"/>
    </source>
</evidence>
<dbReference type="InterPro" id="IPR000315">
    <property type="entry name" value="Znf_B-box"/>
</dbReference>
<keyword evidence="3" id="KW-1185">Reference proteome</keyword>
<dbReference type="SUPFAM" id="SSF57845">
    <property type="entry name" value="B-box zinc-binding domain"/>
    <property type="match status" value="1"/>
</dbReference>
<dbReference type="GO" id="GO:0008270">
    <property type="term" value="F:zinc ion binding"/>
    <property type="evidence" value="ECO:0007669"/>
    <property type="project" value="InterPro"/>
</dbReference>
<dbReference type="EMBL" id="JBBPBK010000005">
    <property type="protein sequence ID" value="KAK9285697.1"/>
    <property type="molecule type" value="Genomic_DNA"/>
</dbReference>
<sequence>MGSIKTKAVGPPWLVPLSKVQFYNPCDSHPSNMVNYYCTTCKGNALCKSCHGQHEGHRIIQVFKASRYPALRIKDIDGLLDISNIQPFNINSYEIVYICSRQQKGHESQTNVINKCVVCGWELKSSKFKSCSITCDKGMVAETHGRCRLRDQPSRPSSACAGSCRVVEFTLSEAFLFHVSFLMPCWLQRSSMYLATLPRFPLPSSLFFLKYPSISSKLHRNLPGHSPATSAASL</sequence>
<dbReference type="Pfam" id="PF00643">
    <property type="entry name" value="zf-B_box"/>
    <property type="match status" value="1"/>
</dbReference>
<protein>
    <recommendedName>
        <fullName evidence="1">B box-type domain-containing protein</fullName>
    </recommendedName>
</protein>
<dbReference type="AlphaFoldDB" id="A0AAP0X031"/>
<dbReference type="PANTHER" id="PTHR31065:SF39">
    <property type="entry name" value="PLATZ TRANSCRIPTION FACTOR FAMILY PROTEIN"/>
    <property type="match status" value="1"/>
</dbReference>
<evidence type="ECO:0000313" key="3">
    <source>
        <dbReference type="Proteomes" id="UP001415857"/>
    </source>
</evidence>
<dbReference type="CDD" id="cd19756">
    <property type="entry name" value="Bbox2"/>
    <property type="match status" value="1"/>
</dbReference>
<dbReference type="PANTHER" id="PTHR31065">
    <property type="entry name" value="PLATZ TRANSCRIPTION FACTOR FAMILY PROTEIN"/>
    <property type="match status" value="1"/>
</dbReference>
<accession>A0AAP0X031</accession>
<dbReference type="InterPro" id="IPR006734">
    <property type="entry name" value="PLATZ"/>
</dbReference>
<dbReference type="Pfam" id="PF04640">
    <property type="entry name" value="PLATZ"/>
    <property type="match status" value="1"/>
</dbReference>
<proteinExistence type="predicted"/>
<name>A0AAP0X031_LIQFO</name>
<dbReference type="Gene3D" id="3.30.160.60">
    <property type="entry name" value="Classic Zinc Finger"/>
    <property type="match status" value="1"/>
</dbReference>
<dbReference type="Proteomes" id="UP001415857">
    <property type="component" value="Unassembled WGS sequence"/>
</dbReference>
<gene>
    <name evidence="2" type="ORF">L1049_024896</name>
</gene>
<feature type="domain" description="B box-type" evidence="1">
    <location>
        <begin position="23"/>
        <end position="61"/>
    </location>
</feature>
<reference evidence="2 3" key="1">
    <citation type="journal article" date="2024" name="Plant J.">
        <title>Genome sequences and population genomics reveal climatic adaptation and genomic divergence between two closely related sweetgum species.</title>
        <authorList>
            <person name="Xu W.Q."/>
            <person name="Ren C.Q."/>
            <person name="Zhang X.Y."/>
            <person name="Comes H.P."/>
            <person name="Liu X.H."/>
            <person name="Li Y.G."/>
            <person name="Kettle C.J."/>
            <person name="Jalonen R."/>
            <person name="Gaisberger H."/>
            <person name="Ma Y.Z."/>
            <person name="Qiu Y.X."/>
        </authorList>
    </citation>
    <scope>NUCLEOTIDE SEQUENCE [LARGE SCALE GENOMIC DNA]</scope>
    <source>
        <strain evidence="2">Hangzhou</strain>
    </source>
</reference>